<accession>S4XEL5</accession>
<proteinExistence type="predicted"/>
<dbReference type="Proteomes" id="UP000014809">
    <property type="component" value="Chromosome"/>
</dbReference>
<dbReference type="HOGENOM" id="CLU_1552726_0_0_11"/>
<evidence type="ECO:0000313" key="1">
    <source>
        <dbReference type="EMBL" id="AGP30999.1"/>
    </source>
</evidence>
<evidence type="ECO:0000313" key="2">
    <source>
        <dbReference type="Proteomes" id="UP000014809"/>
    </source>
</evidence>
<reference evidence="1 2" key="1">
    <citation type="submission" date="2012-06" db="EMBL/GenBank/DDBJ databases">
        <title>Complete genome sequence of Corynebacterium terpenotabidum Y-11 (=DSM 44721).</title>
        <authorList>
            <person name="Ruckert C."/>
            <person name="Albersmeier A."/>
            <person name="Al-Dilaimi A."/>
            <person name="Szczepanowski R."/>
            <person name="Kalinowski J."/>
        </authorList>
    </citation>
    <scope>NUCLEOTIDE SEQUENCE [LARGE SCALE GENOMIC DNA]</scope>
    <source>
        <strain evidence="1 2">Y-11</strain>
    </source>
</reference>
<organism evidence="1 2">
    <name type="scientific">Corynebacterium terpenotabidum Y-11</name>
    <dbReference type="NCBI Taxonomy" id="1200352"/>
    <lineage>
        <taxon>Bacteria</taxon>
        <taxon>Bacillati</taxon>
        <taxon>Actinomycetota</taxon>
        <taxon>Actinomycetes</taxon>
        <taxon>Mycobacteriales</taxon>
        <taxon>Corynebacteriaceae</taxon>
        <taxon>Corynebacterium</taxon>
    </lineage>
</organism>
<dbReference type="AlphaFoldDB" id="S4XEL5"/>
<dbReference type="RefSeq" id="WP_020441360.1">
    <property type="nucleotide sequence ID" value="NC_021663.1"/>
</dbReference>
<dbReference type="PATRIC" id="fig|1200352.3.peg.1379"/>
<dbReference type="OrthoDB" id="9839422at2"/>
<name>S4XEL5_9CORY</name>
<dbReference type="eggNOG" id="ENOG5031MJU">
    <property type="taxonomic scope" value="Bacteria"/>
</dbReference>
<gene>
    <name evidence="1" type="ORF">A606_06760</name>
</gene>
<dbReference type="KEGG" id="cter:A606_06760"/>
<sequence length="172" mass="18564">MEVLAIIGICIAFFAVSWVWGTISDGISAKANQHIFLRGSHKKGQAQLSTDVQFSTAQAPVEYVRESIMRTIPVEPGGMIKRAFALDVSRREDGGYNLLYSYGNKVTENFRTLVAISPGNGGIGSAGLITVIEALAVDGILTHPNEMKKWRQSVIAAIHATDASAQFMEIPA</sequence>
<protein>
    <submittedName>
        <fullName evidence="1">Uncharacterized protein</fullName>
    </submittedName>
</protein>
<dbReference type="EMBL" id="CP003696">
    <property type="protein sequence ID" value="AGP30999.1"/>
    <property type="molecule type" value="Genomic_DNA"/>
</dbReference>
<keyword evidence="2" id="KW-1185">Reference proteome</keyword>